<dbReference type="Proteomes" id="UP000322997">
    <property type="component" value="Unassembled WGS sequence"/>
</dbReference>
<accession>A0A5D4RRH5</accession>
<dbReference type="InterPro" id="IPR050807">
    <property type="entry name" value="TransReg_Diox_bact_type"/>
</dbReference>
<keyword evidence="1" id="KW-0238">DNA-binding</keyword>
<reference evidence="3 4" key="1">
    <citation type="submission" date="2019-08" db="EMBL/GenBank/DDBJ databases">
        <title>Bacillus genomes from the desert of Cuatro Cienegas, Coahuila.</title>
        <authorList>
            <person name="Olmedo-Alvarez G."/>
        </authorList>
    </citation>
    <scope>NUCLEOTIDE SEQUENCE [LARGE SCALE GENOMIC DNA]</scope>
    <source>
        <strain evidence="3 4">CH108_3D</strain>
    </source>
</reference>
<dbReference type="PANTHER" id="PTHR46797">
    <property type="entry name" value="HTH-TYPE TRANSCRIPTIONAL REGULATOR"/>
    <property type="match status" value="1"/>
</dbReference>
<dbReference type="Pfam" id="PF01381">
    <property type="entry name" value="HTH_3"/>
    <property type="match status" value="1"/>
</dbReference>
<dbReference type="Gene3D" id="1.10.260.40">
    <property type="entry name" value="lambda repressor-like DNA-binding domains"/>
    <property type="match status" value="1"/>
</dbReference>
<dbReference type="InterPro" id="IPR001387">
    <property type="entry name" value="Cro/C1-type_HTH"/>
</dbReference>
<name>A0A5D4RRH5_9BACI</name>
<dbReference type="EMBL" id="VTEQ01000005">
    <property type="protein sequence ID" value="TYS52428.1"/>
    <property type="molecule type" value="Genomic_DNA"/>
</dbReference>
<organism evidence="3 4">
    <name type="scientific">Rossellomorea marisflavi</name>
    <dbReference type="NCBI Taxonomy" id="189381"/>
    <lineage>
        <taxon>Bacteria</taxon>
        <taxon>Bacillati</taxon>
        <taxon>Bacillota</taxon>
        <taxon>Bacilli</taxon>
        <taxon>Bacillales</taxon>
        <taxon>Bacillaceae</taxon>
        <taxon>Rossellomorea</taxon>
    </lineage>
</organism>
<dbReference type="SUPFAM" id="SSF47413">
    <property type="entry name" value="lambda repressor-like DNA-binding domains"/>
    <property type="match status" value="1"/>
</dbReference>
<evidence type="ECO:0000259" key="2">
    <source>
        <dbReference type="PROSITE" id="PS50943"/>
    </source>
</evidence>
<evidence type="ECO:0000313" key="3">
    <source>
        <dbReference type="EMBL" id="TYS52428.1"/>
    </source>
</evidence>
<dbReference type="PROSITE" id="PS50943">
    <property type="entry name" value="HTH_CROC1"/>
    <property type="match status" value="1"/>
</dbReference>
<dbReference type="GO" id="GO:0005829">
    <property type="term" value="C:cytosol"/>
    <property type="evidence" value="ECO:0007669"/>
    <property type="project" value="TreeGrafter"/>
</dbReference>
<dbReference type="AlphaFoldDB" id="A0A5D4RRH5"/>
<dbReference type="CDD" id="cd00093">
    <property type="entry name" value="HTH_XRE"/>
    <property type="match status" value="1"/>
</dbReference>
<feature type="domain" description="HTH cro/C1-type" evidence="2">
    <location>
        <begin position="17"/>
        <end position="72"/>
    </location>
</feature>
<dbReference type="GO" id="GO:0003677">
    <property type="term" value="F:DNA binding"/>
    <property type="evidence" value="ECO:0007669"/>
    <property type="project" value="UniProtKB-KW"/>
</dbReference>
<proteinExistence type="predicted"/>
<evidence type="ECO:0000256" key="1">
    <source>
        <dbReference type="ARBA" id="ARBA00023125"/>
    </source>
</evidence>
<dbReference type="GO" id="GO:0003700">
    <property type="term" value="F:DNA-binding transcription factor activity"/>
    <property type="evidence" value="ECO:0007669"/>
    <property type="project" value="TreeGrafter"/>
</dbReference>
<dbReference type="SMART" id="SM00530">
    <property type="entry name" value="HTH_XRE"/>
    <property type="match status" value="1"/>
</dbReference>
<sequence>MKSLNQKGERPMLGSRLKEIREKKNITINELSQRSSVSKSYISSIERGLQQNPSLEIIQKLSSALDVSLDAVLLEGDEELAEWITPLKQAIEGGLTKKDFLGFLKGWL</sequence>
<gene>
    <name evidence="3" type="ORF">FZC83_16485</name>
</gene>
<comment type="caution">
    <text evidence="3">The sequence shown here is derived from an EMBL/GenBank/DDBJ whole genome shotgun (WGS) entry which is preliminary data.</text>
</comment>
<dbReference type="PANTHER" id="PTHR46797:SF1">
    <property type="entry name" value="METHYLPHOSPHONATE SYNTHASE"/>
    <property type="match status" value="1"/>
</dbReference>
<protein>
    <submittedName>
        <fullName evidence="3">Helix-turn-helix transcriptional regulator</fullName>
    </submittedName>
</protein>
<dbReference type="InterPro" id="IPR010982">
    <property type="entry name" value="Lambda_DNA-bd_dom_sf"/>
</dbReference>
<evidence type="ECO:0000313" key="4">
    <source>
        <dbReference type="Proteomes" id="UP000322997"/>
    </source>
</evidence>